<dbReference type="Gene3D" id="2.60.40.290">
    <property type="match status" value="1"/>
</dbReference>
<dbReference type="CDD" id="cd14014">
    <property type="entry name" value="STKc_PknB_like"/>
    <property type="match status" value="1"/>
</dbReference>
<keyword evidence="4 9" id="KW-0547">Nucleotide-binding</keyword>
<dbReference type="InterPro" id="IPR012291">
    <property type="entry name" value="CBM2_carb-bd_dom_sf"/>
</dbReference>
<evidence type="ECO:0000256" key="9">
    <source>
        <dbReference type="PROSITE-ProRule" id="PRU10141"/>
    </source>
</evidence>
<dbReference type="PANTHER" id="PTHR43289:SF34">
    <property type="entry name" value="SERINE_THREONINE-PROTEIN KINASE YBDM-RELATED"/>
    <property type="match status" value="1"/>
</dbReference>
<dbReference type="Pfam" id="PF00069">
    <property type="entry name" value="Pkinase"/>
    <property type="match status" value="1"/>
</dbReference>
<dbReference type="InterPro" id="IPR008266">
    <property type="entry name" value="Tyr_kinase_AS"/>
</dbReference>
<dbReference type="AlphaFoldDB" id="A0A8J3LFT0"/>
<evidence type="ECO:0000313" key="12">
    <source>
        <dbReference type="EMBL" id="GIG14754.1"/>
    </source>
</evidence>
<evidence type="ECO:0000256" key="8">
    <source>
        <dbReference type="ARBA" id="ARBA00048679"/>
    </source>
</evidence>
<protein>
    <recommendedName>
        <fullName evidence="1">non-specific serine/threonine protein kinase</fullName>
        <ecNumber evidence="1">2.7.11.1</ecNumber>
    </recommendedName>
</protein>
<dbReference type="GO" id="GO:0030247">
    <property type="term" value="F:polysaccharide binding"/>
    <property type="evidence" value="ECO:0007669"/>
    <property type="project" value="InterPro"/>
</dbReference>
<dbReference type="Gene3D" id="1.10.510.10">
    <property type="entry name" value="Transferase(Phosphotransferase) domain 1"/>
    <property type="match status" value="1"/>
</dbReference>
<dbReference type="Gene3D" id="3.30.200.20">
    <property type="entry name" value="Phosphorylase Kinase, domain 1"/>
    <property type="match status" value="1"/>
</dbReference>
<reference evidence="12" key="1">
    <citation type="submission" date="2021-01" db="EMBL/GenBank/DDBJ databases">
        <title>Whole genome shotgun sequence of Catellatospora methionotrophica NBRC 14553.</title>
        <authorList>
            <person name="Komaki H."/>
            <person name="Tamura T."/>
        </authorList>
    </citation>
    <scope>NUCLEOTIDE SEQUENCE</scope>
    <source>
        <strain evidence="12">NBRC 14553</strain>
    </source>
</reference>
<dbReference type="EMBL" id="BONJ01000016">
    <property type="protein sequence ID" value="GIG14754.1"/>
    <property type="molecule type" value="Genomic_DNA"/>
</dbReference>
<evidence type="ECO:0000256" key="2">
    <source>
        <dbReference type="ARBA" id="ARBA00022527"/>
    </source>
</evidence>
<dbReference type="Pfam" id="PF00553">
    <property type="entry name" value="CBM_2"/>
    <property type="match status" value="1"/>
</dbReference>
<dbReference type="GO" id="GO:0004553">
    <property type="term" value="F:hydrolase activity, hydrolyzing O-glycosyl compounds"/>
    <property type="evidence" value="ECO:0007669"/>
    <property type="project" value="InterPro"/>
</dbReference>
<dbReference type="SMART" id="SM00637">
    <property type="entry name" value="CBD_II"/>
    <property type="match status" value="1"/>
</dbReference>
<sequence>MVLGKRYRLVERIGSGGMAVVWRAHDQVLHRTVAVKMLSPHLAAEPHHLQLLRTEALAVAGLAHPRITSVYDYGQQLLDGHEQPYLVMELVDGVTLRQALRDTPSGLSWQDVASITGQVAAALAAAHARGIVHRDVTPANIMLTADGVKVLDFGICVLTGFDDGASDELVGTVDYVAPERVTGRSAVTAASDVYSLGMVMYRCLSGRLPWERTTPTRRLRQHVFTPPQELPPVPGMPQEVVELCLSCLAKDPADRPSAARIATALGRWSVPESRAAGAAPAEESTRLLAVPAELTRRDRQPVPGLRTRLAASVRTMPAERRVGLSAGAVAVAVLTGALVVNGGPVAEAGAAQVPVPPDGCQVSLQVHATGTGYTATLAVNSFRDRPRPWRLTFTVGDGWKVGGQRPATVQQDGPQTIVTGPVDLVAGKPVTVGLVGSAKTANAAPARFVLDGTACQSNVNVFSAAPSPAAATEPVKREPVGPAEPHGKPKPKPKPKKKP</sequence>
<evidence type="ECO:0000256" key="3">
    <source>
        <dbReference type="ARBA" id="ARBA00022679"/>
    </source>
</evidence>
<dbReference type="SUPFAM" id="SSF56112">
    <property type="entry name" value="Protein kinase-like (PK-like)"/>
    <property type="match status" value="1"/>
</dbReference>
<comment type="caution">
    <text evidence="12">The sequence shown here is derived from an EMBL/GenBank/DDBJ whole genome shotgun (WGS) entry which is preliminary data.</text>
</comment>
<comment type="catalytic activity">
    <reaction evidence="8">
        <text>L-seryl-[protein] + ATP = O-phospho-L-seryl-[protein] + ADP + H(+)</text>
        <dbReference type="Rhea" id="RHEA:17989"/>
        <dbReference type="Rhea" id="RHEA-COMP:9863"/>
        <dbReference type="Rhea" id="RHEA-COMP:11604"/>
        <dbReference type="ChEBI" id="CHEBI:15378"/>
        <dbReference type="ChEBI" id="CHEBI:29999"/>
        <dbReference type="ChEBI" id="CHEBI:30616"/>
        <dbReference type="ChEBI" id="CHEBI:83421"/>
        <dbReference type="ChEBI" id="CHEBI:456216"/>
        <dbReference type="EC" id="2.7.11.1"/>
    </reaction>
</comment>
<accession>A0A8J3LFT0</accession>
<keyword evidence="13" id="KW-1185">Reference proteome</keyword>
<evidence type="ECO:0000313" key="13">
    <source>
        <dbReference type="Proteomes" id="UP000660339"/>
    </source>
</evidence>
<evidence type="ECO:0000256" key="4">
    <source>
        <dbReference type="ARBA" id="ARBA00022741"/>
    </source>
</evidence>
<evidence type="ECO:0000256" key="5">
    <source>
        <dbReference type="ARBA" id="ARBA00022777"/>
    </source>
</evidence>
<keyword evidence="5" id="KW-0418">Kinase</keyword>
<name>A0A8J3LFT0_9ACTN</name>
<dbReference type="InterPro" id="IPR017441">
    <property type="entry name" value="Protein_kinase_ATP_BS"/>
</dbReference>
<evidence type="ECO:0000256" key="1">
    <source>
        <dbReference type="ARBA" id="ARBA00012513"/>
    </source>
</evidence>
<dbReference type="GO" id="GO:0004674">
    <property type="term" value="F:protein serine/threonine kinase activity"/>
    <property type="evidence" value="ECO:0007669"/>
    <property type="project" value="UniProtKB-KW"/>
</dbReference>
<dbReference type="InterPro" id="IPR011009">
    <property type="entry name" value="Kinase-like_dom_sf"/>
</dbReference>
<dbReference type="GO" id="GO:0005975">
    <property type="term" value="P:carbohydrate metabolic process"/>
    <property type="evidence" value="ECO:0007669"/>
    <property type="project" value="InterPro"/>
</dbReference>
<evidence type="ECO:0000256" key="7">
    <source>
        <dbReference type="ARBA" id="ARBA00047899"/>
    </source>
</evidence>
<gene>
    <name evidence="12" type="ORF">Cme02nite_30860</name>
</gene>
<dbReference type="SUPFAM" id="SSF49384">
    <property type="entry name" value="Carbohydrate-binding domain"/>
    <property type="match status" value="1"/>
</dbReference>
<dbReference type="FunFam" id="3.30.200.20:FF:000035">
    <property type="entry name" value="Serine/threonine protein kinase Stk1"/>
    <property type="match status" value="1"/>
</dbReference>
<keyword evidence="3" id="KW-0808">Transferase</keyword>
<feature type="compositionally biased region" description="Basic residues" evidence="10">
    <location>
        <begin position="488"/>
        <end position="499"/>
    </location>
</feature>
<feature type="region of interest" description="Disordered" evidence="10">
    <location>
        <begin position="466"/>
        <end position="499"/>
    </location>
</feature>
<dbReference type="Proteomes" id="UP000660339">
    <property type="component" value="Unassembled WGS sequence"/>
</dbReference>
<organism evidence="12 13">
    <name type="scientific">Catellatospora methionotrophica</name>
    <dbReference type="NCBI Taxonomy" id="121620"/>
    <lineage>
        <taxon>Bacteria</taxon>
        <taxon>Bacillati</taxon>
        <taxon>Actinomycetota</taxon>
        <taxon>Actinomycetes</taxon>
        <taxon>Micromonosporales</taxon>
        <taxon>Micromonosporaceae</taxon>
        <taxon>Catellatospora</taxon>
    </lineage>
</organism>
<evidence type="ECO:0000259" key="11">
    <source>
        <dbReference type="PROSITE" id="PS50011"/>
    </source>
</evidence>
<proteinExistence type="predicted"/>
<evidence type="ECO:0000256" key="10">
    <source>
        <dbReference type="SAM" id="MobiDB-lite"/>
    </source>
</evidence>
<evidence type="ECO:0000256" key="6">
    <source>
        <dbReference type="ARBA" id="ARBA00022840"/>
    </source>
</evidence>
<dbReference type="PROSITE" id="PS50011">
    <property type="entry name" value="PROTEIN_KINASE_DOM"/>
    <property type="match status" value="1"/>
</dbReference>
<comment type="catalytic activity">
    <reaction evidence="7">
        <text>L-threonyl-[protein] + ATP = O-phospho-L-threonyl-[protein] + ADP + H(+)</text>
        <dbReference type="Rhea" id="RHEA:46608"/>
        <dbReference type="Rhea" id="RHEA-COMP:11060"/>
        <dbReference type="Rhea" id="RHEA-COMP:11605"/>
        <dbReference type="ChEBI" id="CHEBI:15378"/>
        <dbReference type="ChEBI" id="CHEBI:30013"/>
        <dbReference type="ChEBI" id="CHEBI:30616"/>
        <dbReference type="ChEBI" id="CHEBI:61977"/>
        <dbReference type="ChEBI" id="CHEBI:456216"/>
        <dbReference type="EC" id="2.7.11.1"/>
    </reaction>
</comment>
<dbReference type="InterPro" id="IPR000719">
    <property type="entry name" value="Prot_kinase_dom"/>
</dbReference>
<dbReference type="GO" id="GO:0005524">
    <property type="term" value="F:ATP binding"/>
    <property type="evidence" value="ECO:0007669"/>
    <property type="project" value="UniProtKB-UniRule"/>
</dbReference>
<feature type="domain" description="Protein kinase" evidence="11">
    <location>
        <begin position="7"/>
        <end position="269"/>
    </location>
</feature>
<dbReference type="EC" id="2.7.11.1" evidence="1"/>
<feature type="binding site" evidence="9">
    <location>
        <position position="36"/>
    </location>
    <ligand>
        <name>ATP</name>
        <dbReference type="ChEBI" id="CHEBI:30616"/>
    </ligand>
</feature>
<dbReference type="PROSITE" id="PS00109">
    <property type="entry name" value="PROTEIN_KINASE_TYR"/>
    <property type="match status" value="1"/>
</dbReference>
<dbReference type="InterPro" id="IPR001919">
    <property type="entry name" value="CBD2"/>
</dbReference>
<dbReference type="PANTHER" id="PTHR43289">
    <property type="entry name" value="MITOGEN-ACTIVATED PROTEIN KINASE KINASE KINASE 20-RELATED"/>
    <property type="match status" value="1"/>
</dbReference>
<keyword evidence="2" id="KW-0723">Serine/threonine-protein kinase</keyword>
<dbReference type="InterPro" id="IPR008965">
    <property type="entry name" value="CBM2/CBM3_carb-bd_dom_sf"/>
</dbReference>
<dbReference type="PROSITE" id="PS00107">
    <property type="entry name" value="PROTEIN_KINASE_ATP"/>
    <property type="match status" value="1"/>
</dbReference>
<keyword evidence="6 9" id="KW-0067">ATP-binding</keyword>